<protein>
    <submittedName>
        <fullName evidence="2">Glycerophosphoryl diester phosphodiesterase</fullName>
        <ecNumber evidence="2">3.1.4.46</ecNumber>
    </submittedName>
</protein>
<dbReference type="GO" id="GO:0008889">
    <property type="term" value="F:glycerophosphodiester phosphodiesterase activity"/>
    <property type="evidence" value="ECO:0007669"/>
    <property type="project" value="UniProtKB-EC"/>
</dbReference>
<proteinExistence type="predicted"/>
<dbReference type="Gene3D" id="3.20.20.190">
    <property type="entry name" value="Phosphatidylinositol (PI) phosphodiesterase"/>
    <property type="match status" value="1"/>
</dbReference>
<evidence type="ECO:0000313" key="2">
    <source>
        <dbReference type="EMBL" id="KPC53390.1"/>
    </source>
</evidence>
<dbReference type="EC" id="3.1.4.46" evidence="2"/>
<gene>
    <name evidence="2" type="primary">glpQ_2</name>
    <name evidence="2" type="ORF">WG78_09880</name>
</gene>
<dbReference type="Pfam" id="PF03009">
    <property type="entry name" value="GDPD"/>
    <property type="match status" value="1"/>
</dbReference>
<dbReference type="PATRIC" id="fig|857265.3.peg.2034"/>
<organism evidence="2 3">
    <name type="scientific">Amantichitinum ursilacus</name>
    <dbReference type="NCBI Taxonomy" id="857265"/>
    <lineage>
        <taxon>Bacteria</taxon>
        <taxon>Pseudomonadati</taxon>
        <taxon>Pseudomonadota</taxon>
        <taxon>Betaproteobacteria</taxon>
        <taxon>Neisseriales</taxon>
        <taxon>Chitinibacteraceae</taxon>
        <taxon>Amantichitinum</taxon>
    </lineage>
</organism>
<dbReference type="InterPro" id="IPR030395">
    <property type="entry name" value="GP_PDE_dom"/>
</dbReference>
<name>A0A0N0XL50_9NEIS</name>
<dbReference type="AlphaFoldDB" id="A0A0N0XL50"/>
<dbReference type="EMBL" id="LAQT01000007">
    <property type="protein sequence ID" value="KPC53390.1"/>
    <property type="molecule type" value="Genomic_DNA"/>
</dbReference>
<comment type="caution">
    <text evidence="2">The sequence shown here is derived from an EMBL/GenBank/DDBJ whole genome shotgun (WGS) entry which is preliminary data.</text>
</comment>
<dbReference type="Proteomes" id="UP000037939">
    <property type="component" value="Unassembled WGS sequence"/>
</dbReference>
<keyword evidence="3" id="KW-1185">Reference proteome</keyword>
<reference evidence="2 3" key="1">
    <citation type="submission" date="2015-07" db="EMBL/GenBank/DDBJ databases">
        <title>Draft genome sequence of the Amantichitinum ursilacus IGB-41, a new chitin-degrading bacterium.</title>
        <authorList>
            <person name="Kirstahler P."/>
            <person name="Guenther M."/>
            <person name="Grumaz C."/>
            <person name="Rupp S."/>
            <person name="Zibek S."/>
            <person name="Sohn K."/>
        </authorList>
    </citation>
    <scope>NUCLEOTIDE SEQUENCE [LARGE SCALE GENOMIC DNA]</scope>
    <source>
        <strain evidence="2 3">IGB-41</strain>
    </source>
</reference>
<dbReference type="PROSITE" id="PS51704">
    <property type="entry name" value="GP_PDE"/>
    <property type="match status" value="1"/>
</dbReference>
<evidence type="ECO:0000259" key="1">
    <source>
        <dbReference type="PROSITE" id="PS51704"/>
    </source>
</evidence>
<dbReference type="PANTHER" id="PTHR46211:SF10">
    <property type="entry name" value="EXPORTED PROTEIN"/>
    <property type="match status" value="1"/>
</dbReference>
<sequence length="318" mass="34086">MRCQTNLLLLCVTTLALGGCVGVSEDISRPTPARHWPTLMAHRGGTGDAPENTLPAIATALSNGAEALWLTVQLSRDGVPVLYRPADLSALTNGQGKVADHTLAELQQLNAGWQFKQADGAGGFSYPWRERSLPIPTLIDALNAIPPAIPVVLDMKALPAAPQAAAVAHVLDGARAWQRVTLYSTEAAYQQAFAPYRQAQLYESRDATRLRLAQVDLAAQCNAPVVGTRAAFEISRKVDLVETFTLGEGRSSVNARLWTPAAVQCFRQQGKVYLTAIAVNNVDDLKAATCLGMDAVLVDSPATLRPLRDSLKLPLACR</sequence>
<evidence type="ECO:0000313" key="3">
    <source>
        <dbReference type="Proteomes" id="UP000037939"/>
    </source>
</evidence>
<accession>A0A0N0XL50</accession>
<dbReference type="GO" id="GO:0006629">
    <property type="term" value="P:lipid metabolic process"/>
    <property type="evidence" value="ECO:0007669"/>
    <property type="project" value="InterPro"/>
</dbReference>
<dbReference type="PROSITE" id="PS51257">
    <property type="entry name" value="PROKAR_LIPOPROTEIN"/>
    <property type="match status" value="1"/>
</dbReference>
<dbReference type="InterPro" id="IPR017946">
    <property type="entry name" value="PLC-like_Pdiesterase_TIM-brl"/>
</dbReference>
<keyword evidence="2" id="KW-0378">Hydrolase</keyword>
<feature type="domain" description="GP-PDE" evidence="1">
    <location>
        <begin position="37"/>
        <end position="308"/>
    </location>
</feature>
<dbReference type="STRING" id="857265.WG78_09880"/>
<dbReference type="PANTHER" id="PTHR46211">
    <property type="entry name" value="GLYCEROPHOSPHORYL DIESTER PHOSPHODIESTERASE"/>
    <property type="match status" value="1"/>
</dbReference>
<dbReference type="OrthoDB" id="9795622at2"/>
<dbReference type="SUPFAM" id="SSF51695">
    <property type="entry name" value="PLC-like phosphodiesterases"/>
    <property type="match status" value="1"/>
</dbReference>